<feature type="non-terminal residue" evidence="3">
    <location>
        <position position="97"/>
    </location>
</feature>
<dbReference type="PROSITE" id="PS50102">
    <property type="entry name" value="RRM"/>
    <property type="match status" value="1"/>
</dbReference>
<dbReference type="InterPro" id="IPR012677">
    <property type="entry name" value="Nucleotide-bd_a/b_plait_sf"/>
</dbReference>
<dbReference type="InterPro" id="IPR000504">
    <property type="entry name" value="RRM_dom"/>
</dbReference>
<evidence type="ECO:0000313" key="3">
    <source>
        <dbReference type="EMBL" id="SVD45350.1"/>
    </source>
</evidence>
<dbReference type="SMART" id="SM00360">
    <property type="entry name" value="RRM"/>
    <property type="match status" value="1"/>
</dbReference>
<dbReference type="SUPFAM" id="SSF54928">
    <property type="entry name" value="RNA-binding domain, RBD"/>
    <property type="match status" value="1"/>
</dbReference>
<dbReference type="InterPro" id="IPR035979">
    <property type="entry name" value="RBD_domain_sf"/>
</dbReference>
<evidence type="ECO:0000256" key="1">
    <source>
        <dbReference type="ARBA" id="ARBA00022884"/>
    </source>
</evidence>
<sequence length="97" mass="10979">MDKQRILEYLLSGGLPSVVEFASLNEPVIRMNDPEVSEWKNRVNIYVGNISYNTSEDDLRDLFARYGEVSAVRVITDRDTGRSKGFGFVEMADDTQA</sequence>
<protein>
    <recommendedName>
        <fullName evidence="2">RRM domain-containing protein</fullName>
    </recommendedName>
</protein>
<proteinExistence type="predicted"/>
<dbReference type="EMBL" id="UINC01151630">
    <property type="protein sequence ID" value="SVD45350.1"/>
    <property type="molecule type" value="Genomic_DNA"/>
</dbReference>
<dbReference type="InterPro" id="IPR052462">
    <property type="entry name" value="SLIRP/GR-RBP-like"/>
</dbReference>
<gene>
    <name evidence="3" type="ORF">METZ01_LOCUS398204</name>
</gene>
<organism evidence="3">
    <name type="scientific">marine metagenome</name>
    <dbReference type="NCBI Taxonomy" id="408172"/>
    <lineage>
        <taxon>unclassified sequences</taxon>
        <taxon>metagenomes</taxon>
        <taxon>ecological metagenomes</taxon>
    </lineage>
</organism>
<name>A0A382VG34_9ZZZZ</name>
<reference evidence="3" key="1">
    <citation type="submission" date="2018-05" db="EMBL/GenBank/DDBJ databases">
        <authorList>
            <person name="Lanie J.A."/>
            <person name="Ng W.-L."/>
            <person name="Kazmierczak K.M."/>
            <person name="Andrzejewski T.M."/>
            <person name="Davidsen T.M."/>
            <person name="Wayne K.J."/>
            <person name="Tettelin H."/>
            <person name="Glass J.I."/>
            <person name="Rusch D."/>
            <person name="Podicherti R."/>
            <person name="Tsui H.-C.T."/>
            <person name="Winkler M.E."/>
        </authorList>
    </citation>
    <scope>NUCLEOTIDE SEQUENCE</scope>
</reference>
<evidence type="ECO:0000259" key="2">
    <source>
        <dbReference type="PROSITE" id="PS50102"/>
    </source>
</evidence>
<dbReference type="AlphaFoldDB" id="A0A382VG34"/>
<dbReference type="PANTHER" id="PTHR48027">
    <property type="entry name" value="HETEROGENEOUS NUCLEAR RIBONUCLEOPROTEIN 87F-RELATED"/>
    <property type="match status" value="1"/>
</dbReference>
<dbReference type="Pfam" id="PF00076">
    <property type="entry name" value="RRM_1"/>
    <property type="match status" value="1"/>
</dbReference>
<dbReference type="Gene3D" id="3.30.70.330">
    <property type="match status" value="1"/>
</dbReference>
<accession>A0A382VG34</accession>
<feature type="domain" description="RRM" evidence="2">
    <location>
        <begin position="43"/>
        <end position="97"/>
    </location>
</feature>
<dbReference type="GO" id="GO:0003723">
    <property type="term" value="F:RNA binding"/>
    <property type="evidence" value="ECO:0007669"/>
    <property type="project" value="UniProtKB-KW"/>
</dbReference>
<keyword evidence="1" id="KW-0694">RNA-binding</keyword>